<dbReference type="InterPro" id="IPR045886">
    <property type="entry name" value="ThiF/MoeB/HesA"/>
</dbReference>
<gene>
    <name evidence="3" type="ORF">SAMN05444409_2664</name>
</gene>
<name>A0A1N6IH91_9FLAO</name>
<dbReference type="Pfam" id="PF00899">
    <property type="entry name" value="ThiF"/>
    <property type="match status" value="1"/>
</dbReference>
<protein>
    <submittedName>
        <fullName evidence="3">tRNA A37 threonylcarbamoyladenosine dehydratase</fullName>
    </submittedName>
</protein>
<dbReference type="STRING" id="1416779.SAMN05444409_2664"/>
<dbReference type="RefSeq" id="WP_074236481.1">
    <property type="nucleotide sequence ID" value="NZ_FSRK01000002.1"/>
</dbReference>
<organism evidence="3 4">
    <name type="scientific">Epilithonimonas zeae</name>
    <dbReference type="NCBI Taxonomy" id="1416779"/>
    <lineage>
        <taxon>Bacteria</taxon>
        <taxon>Pseudomonadati</taxon>
        <taxon>Bacteroidota</taxon>
        <taxon>Flavobacteriia</taxon>
        <taxon>Flavobacteriales</taxon>
        <taxon>Weeksellaceae</taxon>
        <taxon>Chryseobacterium group</taxon>
        <taxon>Epilithonimonas</taxon>
    </lineage>
</organism>
<evidence type="ECO:0000313" key="3">
    <source>
        <dbReference type="EMBL" id="SIO31368.1"/>
    </source>
</evidence>
<evidence type="ECO:0000259" key="2">
    <source>
        <dbReference type="Pfam" id="PF00899"/>
    </source>
</evidence>
<dbReference type="CDD" id="cd00755">
    <property type="entry name" value="YgdL_like"/>
    <property type="match status" value="1"/>
</dbReference>
<dbReference type="InterPro" id="IPR035985">
    <property type="entry name" value="Ubiquitin-activating_enz"/>
</dbReference>
<reference evidence="4" key="1">
    <citation type="submission" date="2016-11" db="EMBL/GenBank/DDBJ databases">
        <authorList>
            <person name="Varghese N."/>
            <person name="Submissions S."/>
        </authorList>
    </citation>
    <scope>NUCLEOTIDE SEQUENCE [LARGE SCALE GENOMIC DNA]</scope>
    <source>
        <strain evidence="4">DSM 27623</strain>
    </source>
</reference>
<dbReference type="PANTHER" id="PTHR43267:SF1">
    <property type="entry name" value="TRNA THREONYLCARBAMOYLADENOSINE DEHYDRATASE"/>
    <property type="match status" value="1"/>
</dbReference>
<dbReference type="OrthoDB" id="9804150at2"/>
<dbReference type="PANTHER" id="PTHR43267">
    <property type="entry name" value="TRNA THREONYLCARBAMOYLADENOSINE DEHYDRATASE"/>
    <property type="match status" value="1"/>
</dbReference>
<dbReference type="GO" id="GO:0061503">
    <property type="term" value="F:tRNA threonylcarbamoyladenosine dehydratase"/>
    <property type="evidence" value="ECO:0007669"/>
    <property type="project" value="TreeGrafter"/>
</dbReference>
<keyword evidence="4" id="KW-1185">Reference proteome</keyword>
<dbReference type="Gene3D" id="3.40.50.720">
    <property type="entry name" value="NAD(P)-binding Rossmann-like Domain"/>
    <property type="match status" value="1"/>
</dbReference>
<evidence type="ECO:0000313" key="4">
    <source>
        <dbReference type="Proteomes" id="UP000185207"/>
    </source>
</evidence>
<dbReference type="SUPFAM" id="SSF69572">
    <property type="entry name" value="Activating enzymes of the ubiquitin-like proteins"/>
    <property type="match status" value="1"/>
</dbReference>
<accession>A0A1N6IH91</accession>
<keyword evidence="1" id="KW-0472">Membrane</keyword>
<proteinExistence type="predicted"/>
<sequence length="241" mass="27057">MDKFWLERTELLIKDEGIEKLQNAKVLVVGLGGVGSFAAEFLARAGIGKMIIADGDVVDITNINRQLPALHSTVGQHKVELVGNRLMDINPNLELTKINEFLEPERMEELIKSEKFDYVLDCIDSLTPKLALMITCRRNKVKLVSSMGAGGKTDPSKVMVRDLHKTRDCLLARQVRKRLKKEKINKGFRCVFSTEVQDENSLKMTDGSNFKRSFYGTISFIPALFGLYAAAEVINHLTGRQ</sequence>
<dbReference type="EMBL" id="FSRK01000002">
    <property type="protein sequence ID" value="SIO31368.1"/>
    <property type="molecule type" value="Genomic_DNA"/>
</dbReference>
<evidence type="ECO:0000256" key="1">
    <source>
        <dbReference type="SAM" id="Phobius"/>
    </source>
</evidence>
<dbReference type="GO" id="GO:0008641">
    <property type="term" value="F:ubiquitin-like modifier activating enzyme activity"/>
    <property type="evidence" value="ECO:0007669"/>
    <property type="project" value="InterPro"/>
</dbReference>
<dbReference type="InterPro" id="IPR000594">
    <property type="entry name" value="ThiF_NAD_FAD-bd"/>
</dbReference>
<dbReference type="Proteomes" id="UP000185207">
    <property type="component" value="Unassembled WGS sequence"/>
</dbReference>
<dbReference type="AlphaFoldDB" id="A0A1N6IH91"/>
<keyword evidence="1" id="KW-0812">Transmembrane</keyword>
<keyword evidence="1" id="KW-1133">Transmembrane helix</keyword>
<feature type="transmembrane region" description="Helical" evidence="1">
    <location>
        <begin position="213"/>
        <end position="231"/>
    </location>
</feature>
<dbReference type="GO" id="GO:0061504">
    <property type="term" value="P:cyclic threonylcarbamoyladenosine biosynthetic process"/>
    <property type="evidence" value="ECO:0007669"/>
    <property type="project" value="TreeGrafter"/>
</dbReference>
<feature type="domain" description="THIF-type NAD/FAD binding fold" evidence="2">
    <location>
        <begin position="12"/>
        <end position="240"/>
    </location>
</feature>